<evidence type="ECO:0000313" key="3">
    <source>
        <dbReference type="Proteomes" id="UP000292402"/>
    </source>
</evidence>
<dbReference type="PROSITE" id="PS50181">
    <property type="entry name" value="FBOX"/>
    <property type="match status" value="1"/>
</dbReference>
<sequence>MITARDRKKAAPVRASQLPFRLLDLPVDIVGGIFGYLEDEELIRIRYVCRALNANSANAFGRRFFRHLIVILHPTSLTILFEICHHPVLSKYVRQITVSGERVGQSIHKNAKEERIQKDLQVSVQRSGMDSSILKQVFRKLENLEIVQIDVTSFHYHVPETDDDGIRCGQTHILSKKARAQRRPTRRRGDSGVNRVYDLVLQTLQEADLHDRIGLGFQFWNAEYSNDDRITFFDLDSAVWKKHFSKRVRQVSVCGQVSYTWLQKLLSMASDLRKFECHGDNTFLELSYQPAGSFQFHWPGFSYIYLEDLFLSHNGWTNFLRLHAATLKHISCSSIGFPQGDWIEPLQIIETMPRIECLWLFRLLEKVPYPHSSMTVRHWTPDEDDKVLHLADLGQVELALSAMRSQPKTTIMGYRITSKAGRVYPYKVAFDVGEAALKGDIVYRDGDWVFAEVSADL</sequence>
<comment type="caution">
    <text evidence="2">The sequence shown here is derived from an EMBL/GenBank/DDBJ whole genome shotgun (WGS) entry which is preliminary data.</text>
</comment>
<protein>
    <recommendedName>
        <fullName evidence="1">F-box domain-containing protein</fullName>
    </recommendedName>
</protein>
<name>A0A4Q4MHX0_9PLEO</name>
<proteinExistence type="predicted"/>
<gene>
    <name evidence="2" type="ORF">AA0114_g6299</name>
</gene>
<dbReference type="InterPro" id="IPR001810">
    <property type="entry name" value="F-box_dom"/>
</dbReference>
<dbReference type="AlphaFoldDB" id="A0A4Q4MHX0"/>
<dbReference type="InterPro" id="IPR036047">
    <property type="entry name" value="F-box-like_dom_sf"/>
</dbReference>
<dbReference type="Pfam" id="PF12937">
    <property type="entry name" value="F-box-like"/>
    <property type="match status" value="1"/>
</dbReference>
<accession>A0A4Q4MHX0</accession>
<evidence type="ECO:0000259" key="1">
    <source>
        <dbReference type="PROSITE" id="PS50181"/>
    </source>
</evidence>
<dbReference type="Proteomes" id="UP000292402">
    <property type="component" value="Unassembled WGS sequence"/>
</dbReference>
<evidence type="ECO:0000313" key="2">
    <source>
        <dbReference type="EMBL" id="RYN49875.1"/>
    </source>
</evidence>
<reference evidence="3" key="1">
    <citation type="journal article" date="2019" name="bioRxiv">
        <title>Genomics, evolutionary history and diagnostics of the Alternaria alternata species group including apple and Asian pear pathotypes.</title>
        <authorList>
            <person name="Armitage A.D."/>
            <person name="Cockerton H.M."/>
            <person name="Sreenivasaprasad S."/>
            <person name="Woodhall J.W."/>
            <person name="Lane C.R."/>
            <person name="Harrison R.J."/>
            <person name="Clarkson J.P."/>
        </authorList>
    </citation>
    <scope>NUCLEOTIDE SEQUENCE [LARGE SCALE GENOMIC DNA]</scope>
    <source>
        <strain evidence="3">FERA 1082</strain>
    </source>
</reference>
<dbReference type="SUPFAM" id="SSF81383">
    <property type="entry name" value="F-box domain"/>
    <property type="match status" value="1"/>
</dbReference>
<organism evidence="2 3">
    <name type="scientific">Alternaria tenuissima</name>
    <dbReference type="NCBI Taxonomy" id="119927"/>
    <lineage>
        <taxon>Eukaryota</taxon>
        <taxon>Fungi</taxon>
        <taxon>Dikarya</taxon>
        <taxon>Ascomycota</taxon>
        <taxon>Pezizomycotina</taxon>
        <taxon>Dothideomycetes</taxon>
        <taxon>Pleosporomycetidae</taxon>
        <taxon>Pleosporales</taxon>
        <taxon>Pleosporineae</taxon>
        <taxon>Pleosporaceae</taxon>
        <taxon>Alternaria</taxon>
        <taxon>Alternaria sect. Alternaria</taxon>
        <taxon>Alternaria alternata complex</taxon>
    </lineage>
</organism>
<feature type="domain" description="F-box" evidence="1">
    <location>
        <begin position="19"/>
        <end position="68"/>
    </location>
</feature>
<dbReference type="EMBL" id="PDXA01000019">
    <property type="protein sequence ID" value="RYN49875.1"/>
    <property type="molecule type" value="Genomic_DNA"/>
</dbReference>